<dbReference type="EMBL" id="JAPWDQ010000004">
    <property type="protein sequence ID" value="KAJ5489410.1"/>
    <property type="molecule type" value="Genomic_DNA"/>
</dbReference>
<comment type="caution">
    <text evidence="1">The sequence shown here is derived from an EMBL/GenBank/DDBJ whole genome shotgun (WGS) entry which is preliminary data.</text>
</comment>
<dbReference type="AlphaFoldDB" id="A0A9W9XDK3"/>
<protein>
    <submittedName>
        <fullName evidence="1">Uncharacterized protein</fullName>
    </submittedName>
</protein>
<evidence type="ECO:0000313" key="2">
    <source>
        <dbReference type="Proteomes" id="UP001148312"/>
    </source>
</evidence>
<dbReference type="PANTHER" id="PTHR38111:SF2">
    <property type="entry name" value="FINGER DOMAIN PROTEIN, PUTATIVE (AFU_ORTHOLOGUE AFUA_1G01560)-RELATED"/>
    <property type="match status" value="1"/>
</dbReference>
<dbReference type="RefSeq" id="XP_056791443.1">
    <property type="nucleotide sequence ID" value="XM_056933902.1"/>
</dbReference>
<sequence>MSCFQTVGYLLERKHCFLESPEWKTLPWAKCGLDAKLPIEELQDLLCDLPGQLEDVDKILTWEKDELSKAALHSALCSRIFATLSKPFTLADGSGSRCFRVAHTWLSPCDLVHRPIPCPRFDDIQHHSVDCYTDHLKRSACMLATRCPIDLKMTPFFLWKGQETKWLLKYCRMVDYHMHSLRRSSGAFMLIFPLNVAHLHLDQDTGEIKTWLEAVMAVVADYHGFEVGRRENMPRQLHPSKR</sequence>
<dbReference type="Proteomes" id="UP001148312">
    <property type="component" value="Unassembled WGS sequence"/>
</dbReference>
<reference evidence="1" key="2">
    <citation type="journal article" date="2023" name="IMA Fungus">
        <title>Comparative genomic study of the Penicillium genus elucidates a diverse pangenome and 15 lateral gene transfer events.</title>
        <authorList>
            <person name="Petersen C."/>
            <person name="Sorensen T."/>
            <person name="Nielsen M.R."/>
            <person name="Sondergaard T.E."/>
            <person name="Sorensen J.L."/>
            <person name="Fitzpatrick D.A."/>
            <person name="Frisvad J.C."/>
            <person name="Nielsen K.L."/>
        </authorList>
    </citation>
    <scope>NUCLEOTIDE SEQUENCE</scope>
    <source>
        <strain evidence="1">IBT 30728</strain>
    </source>
</reference>
<gene>
    <name evidence="1" type="ORF">N7539_004300</name>
</gene>
<dbReference type="InterPro" id="IPR053178">
    <property type="entry name" value="Osmoadaptation_assoc"/>
</dbReference>
<name>A0A9W9XDK3_9EURO</name>
<accession>A0A9W9XDK3</accession>
<dbReference type="GeneID" id="81624151"/>
<proteinExistence type="predicted"/>
<evidence type="ECO:0000313" key="1">
    <source>
        <dbReference type="EMBL" id="KAJ5489410.1"/>
    </source>
</evidence>
<keyword evidence="2" id="KW-1185">Reference proteome</keyword>
<reference evidence="1" key="1">
    <citation type="submission" date="2022-12" db="EMBL/GenBank/DDBJ databases">
        <authorList>
            <person name="Petersen C."/>
        </authorList>
    </citation>
    <scope>NUCLEOTIDE SEQUENCE</scope>
    <source>
        <strain evidence="1">IBT 30728</strain>
    </source>
</reference>
<dbReference type="PANTHER" id="PTHR38111">
    <property type="entry name" value="ZN(2)-C6 FUNGAL-TYPE DOMAIN-CONTAINING PROTEIN-RELATED"/>
    <property type="match status" value="1"/>
</dbReference>
<organism evidence="1 2">
    <name type="scientific">Penicillium diatomitis</name>
    <dbReference type="NCBI Taxonomy" id="2819901"/>
    <lineage>
        <taxon>Eukaryota</taxon>
        <taxon>Fungi</taxon>
        <taxon>Dikarya</taxon>
        <taxon>Ascomycota</taxon>
        <taxon>Pezizomycotina</taxon>
        <taxon>Eurotiomycetes</taxon>
        <taxon>Eurotiomycetidae</taxon>
        <taxon>Eurotiales</taxon>
        <taxon>Aspergillaceae</taxon>
        <taxon>Penicillium</taxon>
    </lineage>
</organism>